<keyword evidence="1" id="KW-0812">Transmembrane</keyword>
<gene>
    <name evidence="2" type="ORF">BPOR_0484g00070</name>
</gene>
<keyword evidence="1" id="KW-1133">Transmembrane helix</keyword>
<reference evidence="2 3" key="1">
    <citation type="submission" date="2017-12" db="EMBL/GenBank/DDBJ databases">
        <title>Comparative genomics of Botrytis spp.</title>
        <authorList>
            <person name="Valero-Jimenez C.A."/>
            <person name="Tapia P."/>
            <person name="Veloso J."/>
            <person name="Silva-Moreno E."/>
            <person name="Staats M."/>
            <person name="Valdes J.H."/>
            <person name="Van Kan J.A.L."/>
        </authorList>
    </citation>
    <scope>NUCLEOTIDE SEQUENCE [LARGE SCALE GENOMIC DNA]</scope>
    <source>
        <strain evidence="2 3">MUCL3349</strain>
    </source>
</reference>
<name>A0A4Z1KGY6_9HELO</name>
<keyword evidence="3" id="KW-1185">Reference proteome</keyword>
<evidence type="ECO:0000313" key="3">
    <source>
        <dbReference type="Proteomes" id="UP000297280"/>
    </source>
</evidence>
<dbReference type="AlphaFoldDB" id="A0A4Z1KGY6"/>
<sequence length="103" mass="11200">MAEKEAPSQSLVARQDAAKAHGLMGMLKNPYVFLTYLFALLGCVMSRPRSHVPSPGYGKLRDEFSTLTSSTLQGWLVASLELGAWFGAFSTDTSQIKSQENTA</sequence>
<proteinExistence type="predicted"/>
<feature type="transmembrane region" description="Helical" evidence="1">
    <location>
        <begin position="30"/>
        <end position="46"/>
    </location>
</feature>
<dbReference type="EMBL" id="PQXO01000483">
    <property type="protein sequence ID" value="TGO84626.1"/>
    <property type="molecule type" value="Genomic_DNA"/>
</dbReference>
<dbReference type="Proteomes" id="UP000297280">
    <property type="component" value="Unassembled WGS sequence"/>
</dbReference>
<keyword evidence="1" id="KW-0472">Membrane</keyword>
<evidence type="ECO:0000313" key="2">
    <source>
        <dbReference type="EMBL" id="TGO84626.1"/>
    </source>
</evidence>
<protein>
    <submittedName>
        <fullName evidence="2">Uncharacterized protein</fullName>
    </submittedName>
</protein>
<comment type="caution">
    <text evidence="2">The sequence shown here is derived from an EMBL/GenBank/DDBJ whole genome shotgun (WGS) entry which is preliminary data.</text>
</comment>
<organism evidence="2 3">
    <name type="scientific">Botrytis porri</name>
    <dbReference type="NCBI Taxonomy" id="87229"/>
    <lineage>
        <taxon>Eukaryota</taxon>
        <taxon>Fungi</taxon>
        <taxon>Dikarya</taxon>
        <taxon>Ascomycota</taxon>
        <taxon>Pezizomycotina</taxon>
        <taxon>Leotiomycetes</taxon>
        <taxon>Helotiales</taxon>
        <taxon>Sclerotiniaceae</taxon>
        <taxon>Botrytis</taxon>
    </lineage>
</organism>
<accession>A0A4Z1KGY6</accession>
<evidence type="ECO:0000256" key="1">
    <source>
        <dbReference type="SAM" id="Phobius"/>
    </source>
</evidence>